<dbReference type="Gene3D" id="3.30.70.270">
    <property type="match status" value="1"/>
</dbReference>
<dbReference type="Gene3D" id="3.10.10.10">
    <property type="entry name" value="HIV Type 1 Reverse Transcriptase, subunit A, domain 1"/>
    <property type="match status" value="1"/>
</dbReference>
<dbReference type="Proteomes" id="UP000075243">
    <property type="component" value="Chromosome 8"/>
</dbReference>
<dbReference type="GO" id="GO:0016787">
    <property type="term" value="F:hydrolase activity"/>
    <property type="evidence" value="ECO:0007669"/>
    <property type="project" value="UniProtKB-KW"/>
</dbReference>
<dbReference type="PANTHER" id="PTHR35046:SF9">
    <property type="entry name" value="RNA-DIRECTED DNA POLYMERASE"/>
    <property type="match status" value="1"/>
</dbReference>
<proteinExistence type="predicted"/>
<dbReference type="GO" id="GO:0003964">
    <property type="term" value="F:RNA-directed DNA polymerase activity"/>
    <property type="evidence" value="ECO:0007669"/>
    <property type="project" value="UniProtKB-KW"/>
</dbReference>
<dbReference type="InterPro" id="IPR043502">
    <property type="entry name" value="DNA/RNA_pol_sf"/>
</dbReference>
<dbReference type="CDD" id="cd09274">
    <property type="entry name" value="RNase_HI_RT_Ty3"/>
    <property type="match status" value="1"/>
</dbReference>
<evidence type="ECO:0000256" key="4">
    <source>
        <dbReference type="ARBA" id="ARBA00022759"/>
    </source>
</evidence>
<keyword evidence="6" id="KW-0695">RNA-directed DNA polymerase</keyword>
<feature type="domain" description="Reverse transcriptase" evidence="7">
    <location>
        <begin position="16"/>
        <end position="86"/>
    </location>
</feature>
<keyword evidence="1" id="KW-0808">Transferase</keyword>
<sequence length="470" mass="54675">FICPSVSPWGTPVLLVKKKDGSFRLCVDFRQLNKFTIKNKYLFPRIDDLMDQLRGATVFSKIDLRSGYHQIKVKAEDIQKTAFRKRYGHYEIGLAGYYRRFIEGFFLTTTPVLALPNPSGQFVIFCASKMGLRCVLIQNRRVIAYASRQLRTHEKNYPTYDLELAAIVFALKIWIHYVYAGNFDVFSDDKSLKYLFDQRELNMRQRRWMEFLKDYDFELHYHLGKANVVGHALSRKSLHISSLMIHEMILIEKFRDMSFSTIVSQDRIQLHVVQITSDLHGPFLSNLHNIFHVSQLRKYISDPSYVIMSDTVQLVEGQQDKSREEAQEDNIFQTRCLILGNVCSLIIDGGSCTNMASSRLVSKLNLKTTPHPKPYCLKWLCVESEFLVDQQVLVSFTIGKYKDLVLCDVAPIEACHILLDRSWQVERNVKHHEKDNKISLVHEGHKIKVVLFSTKETIKDQIKLRIKIEK</sequence>
<dbReference type="InterPro" id="IPR041373">
    <property type="entry name" value="RT_RNaseH"/>
</dbReference>
<keyword evidence="5" id="KW-0378">Hydrolase</keyword>
<evidence type="ECO:0000256" key="1">
    <source>
        <dbReference type="ARBA" id="ARBA00022679"/>
    </source>
</evidence>
<feature type="domain" description="Reverse transcriptase RNase H-like" evidence="8">
    <location>
        <begin position="119"/>
        <end position="215"/>
    </location>
</feature>
<evidence type="ECO:0000259" key="8">
    <source>
        <dbReference type="Pfam" id="PF17917"/>
    </source>
</evidence>
<protein>
    <submittedName>
        <fullName evidence="9">Transposon Ty3-I Gag-Pol polyprotein</fullName>
    </submittedName>
</protein>
<evidence type="ECO:0000313" key="9">
    <source>
        <dbReference type="EMBL" id="KYP62024.1"/>
    </source>
</evidence>
<keyword evidence="3" id="KW-0540">Nuclease</keyword>
<dbReference type="Pfam" id="PF00078">
    <property type="entry name" value="RVT_1"/>
    <property type="match status" value="1"/>
</dbReference>
<reference evidence="9 10" key="1">
    <citation type="journal article" date="2012" name="Nat. Biotechnol.">
        <title>Draft genome sequence of pigeonpea (Cajanus cajan), an orphan legume crop of resource-poor farmers.</title>
        <authorList>
            <person name="Varshney R.K."/>
            <person name="Chen W."/>
            <person name="Li Y."/>
            <person name="Bharti A.K."/>
            <person name="Saxena R.K."/>
            <person name="Schlueter J.A."/>
            <person name="Donoghue M.T."/>
            <person name="Azam S."/>
            <person name="Fan G."/>
            <person name="Whaley A.M."/>
            <person name="Farmer A.D."/>
            <person name="Sheridan J."/>
            <person name="Iwata A."/>
            <person name="Tuteja R."/>
            <person name="Penmetsa R.V."/>
            <person name="Wu W."/>
            <person name="Upadhyaya H.D."/>
            <person name="Yang S.P."/>
            <person name="Shah T."/>
            <person name="Saxena K.B."/>
            <person name="Michael T."/>
            <person name="McCombie W.R."/>
            <person name="Yang B."/>
            <person name="Zhang G."/>
            <person name="Yang H."/>
            <person name="Wang J."/>
            <person name="Spillane C."/>
            <person name="Cook D.R."/>
            <person name="May G.D."/>
            <person name="Xu X."/>
            <person name="Jackson S.A."/>
        </authorList>
    </citation>
    <scope>NUCLEOTIDE SEQUENCE [LARGE SCALE GENOMIC DNA]</scope>
    <source>
        <strain evidence="10">cv. Asha</strain>
    </source>
</reference>
<dbReference type="EMBL" id="CM003610">
    <property type="protein sequence ID" value="KYP62024.1"/>
    <property type="molecule type" value="Genomic_DNA"/>
</dbReference>
<dbReference type="InterPro" id="IPR043128">
    <property type="entry name" value="Rev_trsase/Diguanyl_cyclase"/>
</dbReference>
<name>A0A151T4R9_CAJCA</name>
<dbReference type="Pfam" id="PF17917">
    <property type="entry name" value="RT_RNaseH"/>
    <property type="match status" value="1"/>
</dbReference>
<accession>A0A151T4R9</accession>
<evidence type="ECO:0000259" key="7">
    <source>
        <dbReference type="Pfam" id="PF00078"/>
    </source>
</evidence>
<dbReference type="CDD" id="cd00303">
    <property type="entry name" value="retropepsin_like"/>
    <property type="match status" value="1"/>
</dbReference>
<dbReference type="CDD" id="cd01647">
    <property type="entry name" value="RT_LTR"/>
    <property type="match status" value="1"/>
</dbReference>
<feature type="non-terminal residue" evidence="9">
    <location>
        <position position="1"/>
    </location>
</feature>
<evidence type="ECO:0000256" key="6">
    <source>
        <dbReference type="ARBA" id="ARBA00022918"/>
    </source>
</evidence>
<dbReference type="InterPro" id="IPR000477">
    <property type="entry name" value="RT_dom"/>
</dbReference>
<dbReference type="AlphaFoldDB" id="A0A151T4R9"/>
<dbReference type="SUPFAM" id="SSF56672">
    <property type="entry name" value="DNA/RNA polymerases"/>
    <property type="match status" value="1"/>
</dbReference>
<evidence type="ECO:0000256" key="2">
    <source>
        <dbReference type="ARBA" id="ARBA00022695"/>
    </source>
</evidence>
<evidence type="ECO:0000313" key="10">
    <source>
        <dbReference type="Proteomes" id="UP000075243"/>
    </source>
</evidence>
<organism evidence="9 10">
    <name type="scientific">Cajanus cajan</name>
    <name type="common">Pigeon pea</name>
    <name type="synonym">Cajanus indicus</name>
    <dbReference type="NCBI Taxonomy" id="3821"/>
    <lineage>
        <taxon>Eukaryota</taxon>
        <taxon>Viridiplantae</taxon>
        <taxon>Streptophyta</taxon>
        <taxon>Embryophyta</taxon>
        <taxon>Tracheophyta</taxon>
        <taxon>Spermatophyta</taxon>
        <taxon>Magnoliopsida</taxon>
        <taxon>eudicotyledons</taxon>
        <taxon>Gunneridae</taxon>
        <taxon>Pentapetalae</taxon>
        <taxon>rosids</taxon>
        <taxon>fabids</taxon>
        <taxon>Fabales</taxon>
        <taxon>Fabaceae</taxon>
        <taxon>Papilionoideae</taxon>
        <taxon>50 kb inversion clade</taxon>
        <taxon>NPAAA clade</taxon>
        <taxon>indigoferoid/millettioid clade</taxon>
        <taxon>Phaseoleae</taxon>
        <taxon>Cajanus</taxon>
    </lineage>
</organism>
<evidence type="ECO:0000256" key="5">
    <source>
        <dbReference type="ARBA" id="ARBA00022801"/>
    </source>
</evidence>
<dbReference type="Gramene" id="C.cajan_16072.t">
    <property type="protein sequence ID" value="C.cajan_16072.t"/>
    <property type="gene ID" value="C.cajan_16072"/>
</dbReference>
<dbReference type="PANTHER" id="PTHR35046">
    <property type="entry name" value="ZINC KNUCKLE (CCHC-TYPE) FAMILY PROTEIN"/>
    <property type="match status" value="1"/>
</dbReference>
<gene>
    <name evidence="9" type="ORF">KK1_016541</name>
</gene>
<dbReference type="GO" id="GO:0004519">
    <property type="term" value="F:endonuclease activity"/>
    <property type="evidence" value="ECO:0007669"/>
    <property type="project" value="UniProtKB-KW"/>
</dbReference>
<keyword evidence="4" id="KW-0255">Endonuclease</keyword>
<evidence type="ECO:0000256" key="3">
    <source>
        <dbReference type="ARBA" id="ARBA00022722"/>
    </source>
</evidence>
<keyword evidence="2" id="KW-0548">Nucleotidyltransferase</keyword>
<keyword evidence="10" id="KW-1185">Reference proteome</keyword>